<feature type="signal peptide" evidence="2">
    <location>
        <begin position="1"/>
        <end position="28"/>
    </location>
</feature>
<dbReference type="RefSeq" id="WP_187554590.1">
    <property type="nucleotide sequence ID" value="NZ_CP060716.1"/>
</dbReference>
<dbReference type="Pfam" id="PF13416">
    <property type="entry name" value="SBP_bac_8"/>
    <property type="match status" value="1"/>
</dbReference>
<dbReference type="Gene3D" id="3.40.190.10">
    <property type="entry name" value="Periplasmic binding protein-like II"/>
    <property type="match status" value="2"/>
</dbReference>
<dbReference type="EMBL" id="CP060716">
    <property type="protein sequence ID" value="QNN62119.1"/>
    <property type="molecule type" value="Genomic_DNA"/>
</dbReference>
<evidence type="ECO:0000256" key="1">
    <source>
        <dbReference type="ARBA" id="ARBA00022729"/>
    </source>
</evidence>
<sequence length="387" mass="40184">MNTFRITTTLVGVTATAALLLSGCSAGSAEDAHANVSAEENETSEILAMPEIDDSDGLVIDGELVADAELLEAARAGSFIWITSSGSDTAELTAARFEAETGVSIEASRLASTKLNERLLSEAGVDKLSTDVVTIGDPVFAEELANEGVFVAYSGMPSHDVLQGTENVVWSDGAYYTAFNTVSAIAYNSIAVPAESAPTSWADLLEPAWKGKVGVVSAGAGGAAQGQAAFQQDVFGEEYWTGLAAQEPRLFDVTSVAMEALARGEIEAAPAVVNTAYATALQGAPISIVIPTDGVAGAYNMQGLTTKGEDNPAAQLFMNWMLSKSGQKFAQAQGFVSARTDVGQVPTGDIELPLPNDEIFYPYTPEEAKNNSASVVAGWNAAFGITG</sequence>
<dbReference type="SUPFAM" id="SSF53850">
    <property type="entry name" value="Periplasmic binding protein-like II"/>
    <property type="match status" value="1"/>
</dbReference>
<reference evidence="3 4" key="1">
    <citation type="submission" date="2020-08" db="EMBL/GenBank/DDBJ databases">
        <title>Genome sequence of Leucobacter denitrificans KACC 14055T.</title>
        <authorList>
            <person name="Hyun D.-W."/>
            <person name="Bae J.-W."/>
        </authorList>
    </citation>
    <scope>NUCLEOTIDE SEQUENCE [LARGE SCALE GENOMIC DNA]</scope>
    <source>
        <strain evidence="3 4">KACC 14055</strain>
    </source>
</reference>
<dbReference type="PANTHER" id="PTHR30006">
    <property type="entry name" value="THIAMINE-BINDING PERIPLASMIC PROTEIN-RELATED"/>
    <property type="match status" value="1"/>
</dbReference>
<accession>A0A7G9S2P4</accession>
<evidence type="ECO:0000313" key="3">
    <source>
        <dbReference type="EMBL" id="QNN62119.1"/>
    </source>
</evidence>
<organism evidence="3 4">
    <name type="scientific">Leucobacter denitrificans</name>
    <dbReference type="NCBI Taxonomy" id="683042"/>
    <lineage>
        <taxon>Bacteria</taxon>
        <taxon>Bacillati</taxon>
        <taxon>Actinomycetota</taxon>
        <taxon>Actinomycetes</taxon>
        <taxon>Micrococcales</taxon>
        <taxon>Microbacteriaceae</taxon>
        <taxon>Leucobacter</taxon>
    </lineage>
</organism>
<dbReference type="Proteomes" id="UP000515934">
    <property type="component" value="Chromosome"/>
</dbReference>
<keyword evidence="1 2" id="KW-0732">Signal</keyword>
<dbReference type="InterPro" id="IPR006059">
    <property type="entry name" value="SBP"/>
</dbReference>
<dbReference type="PANTHER" id="PTHR30006:SF2">
    <property type="entry name" value="ABC TRANSPORTER SUBSTRATE-BINDING PROTEIN"/>
    <property type="match status" value="1"/>
</dbReference>
<feature type="chain" id="PRO_5039061298" evidence="2">
    <location>
        <begin position="29"/>
        <end position="387"/>
    </location>
</feature>
<dbReference type="KEGG" id="ldn:H9L06_07400"/>
<gene>
    <name evidence="3" type="ORF">H9L06_07400</name>
</gene>
<evidence type="ECO:0000313" key="4">
    <source>
        <dbReference type="Proteomes" id="UP000515934"/>
    </source>
</evidence>
<keyword evidence="4" id="KW-1185">Reference proteome</keyword>
<dbReference type="PROSITE" id="PS51257">
    <property type="entry name" value="PROKAR_LIPOPROTEIN"/>
    <property type="match status" value="1"/>
</dbReference>
<dbReference type="AlphaFoldDB" id="A0A7G9S2P4"/>
<evidence type="ECO:0000256" key="2">
    <source>
        <dbReference type="SAM" id="SignalP"/>
    </source>
</evidence>
<proteinExistence type="predicted"/>
<protein>
    <submittedName>
        <fullName evidence="3">Extracellular solute-binding protein</fullName>
    </submittedName>
</protein>
<name>A0A7G9S2P4_9MICO</name>